<dbReference type="NCBIfam" id="TIGR00254">
    <property type="entry name" value="GGDEF"/>
    <property type="match status" value="1"/>
</dbReference>
<dbReference type="InterPro" id="IPR000160">
    <property type="entry name" value="GGDEF_dom"/>
</dbReference>
<feature type="transmembrane region" description="Helical" evidence="1">
    <location>
        <begin position="31"/>
        <end position="51"/>
    </location>
</feature>
<keyword evidence="1" id="KW-0812">Transmembrane</keyword>
<keyword evidence="1" id="KW-1133">Transmembrane helix</keyword>
<feature type="domain" description="GGDEF" evidence="2">
    <location>
        <begin position="124"/>
        <end position="258"/>
    </location>
</feature>
<dbReference type="GO" id="GO:1902201">
    <property type="term" value="P:negative regulation of bacterial-type flagellum-dependent cell motility"/>
    <property type="evidence" value="ECO:0007669"/>
    <property type="project" value="TreeGrafter"/>
</dbReference>
<dbReference type="CDD" id="cd01949">
    <property type="entry name" value="GGDEF"/>
    <property type="match status" value="1"/>
</dbReference>
<dbReference type="PROSITE" id="PS50887">
    <property type="entry name" value="GGDEF"/>
    <property type="match status" value="1"/>
</dbReference>
<name>A0A9X3N6K9_9ACTN</name>
<dbReference type="PANTHER" id="PTHR45138">
    <property type="entry name" value="REGULATORY COMPONENTS OF SENSORY TRANSDUCTION SYSTEM"/>
    <property type="match status" value="1"/>
</dbReference>
<dbReference type="GO" id="GO:0005886">
    <property type="term" value="C:plasma membrane"/>
    <property type="evidence" value="ECO:0007669"/>
    <property type="project" value="TreeGrafter"/>
</dbReference>
<dbReference type="SUPFAM" id="SSF55073">
    <property type="entry name" value="Nucleotide cyclase"/>
    <property type="match status" value="1"/>
</dbReference>
<dbReference type="Proteomes" id="UP001147653">
    <property type="component" value="Unassembled WGS sequence"/>
</dbReference>
<comment type="caution">
    <text evidence="3">The sequence shown here is derived from an EMBL/GenBank/DDBJ whole genome shotgun (WGS) entry which is preliminary data.</text>
</comment>
<organism evidence="3 4">
    <name type="scientific">Solirubrobacter phytolaccae</name>
    <dbReference type="NCBI Taxonomy" id="1404360"/>
    <lineage>
        <taxon>Bacteria</taxon>
        <taxon>Bacillati</taxon>
        <taxon>Actinomycetota</taxon>
        <taxon>Thermoleophilia</taxon>
        <taxon>Solirubrobacterales</taxon>
        <taxon>Solirubrobacteraceae</taxon>
        <taxon>Solirubrobacter</taxon>
    </lineage>
</organism>
<dbReference type="GO" id="GO:0052621">
    <property type="term" value="F:diguanylate cyclase activity"/>
    <property type="evidence" value="ECO:0007669"/>
    <property type="project" value="TreeGrafter"/>
</dbReference>
<evidence type="ECO:0000256" key="1">
    <source>
        <dbReference type="SAM" id="Phobius"/>
    </source>
</evidence>
<accession>A0A9X3N6K9</accession>
<reference evidence="3" key="1">
    <citation type="submission" date="2022-10" db="EMBL/GenBank/DDBJ databases">
        <title>The WGS of Solirubrobacter phytolaccae KCTC 29190.</title>
        <authorList>
            <person name="Jiang Z."/>
        </authorList>
    </citation>
    <scope>NUCLEOTIDE SEQUENCE</scope>
    <source>
        <strain evidence="3">KCTC 29190</strain>
    </source>
</reference>
<dbReference type="Pfam" id="PF00990">
    <property type="entry name" value="GGDEF"/>
    <property type="match status" value="1"/>
</dbReference>
<dbReference type="EMBL" id="JAPDDP010000016">
    <property type="protein sequence ID" value="MDA0180790.1"/>
    <property type="molecule type" value="Genomic_DNA"/>
</dbReference>
<keyword evidence="4" id="KW-1185">Reference proteome</keyword>
<dbReference type="GO" id="GO:0043709">
    <property type="term" value="P:cell adhesion involved in single-species biofilm formation"/>
    <property type="evidence" value="ECO:0007669"/>
    <property type="project" value="TreeGrafter"/>
</dbReference>
<dbReference type="RefSeq" id="WP_270025101.1">
    <property type="nucleotide sequence ID" value="NZ_JAPDDP010000016.1"/>
</dbReference>
<protein>
    <submittedName>
        <fullName evidence="3">GGDEF domain-containing protein</fullName>
    </submittedName>
</protein>
<evidence type="ECO:0000313" key="3">
    <source>
        <dbReference type="EMBL" id="MDA0180790.1"/>
    </source>
</evidence>
<keyword evidence="1" id="KW-0472">Membrane</keyword>
<feature type="transmembrane region" description="Helical" evidence="1">
    <location>
        <begin position="57"/>
        <end position="80"/>
    </location>
</feature>
<dbReference type="InterPro" id="IPR029787">
    <property type="entry name" value="Nucleotide_cyclase"/>
</dbReference>
<dbReference type="PANTHER" id="PTHR45138:SF9">
    <property type="entry name" value="DIGUANYLATE CYCLASE DGCM-RELATED"/>
    <property type="match status" value="1"/>
</dbReference>
<dbReference type="Gene3D" id="3.30.70.270">
    <property type="match status" value="1"/>
</dbReference>
<dbReference type="AlphaFoldDB" id="A0A9X3N6K9"/>
<dbReference type="InterPro" id="IPR043128">
    <property type="entry name" value="Rev_trsase/Diguanyl_cyclase"/>
</dbReference>
<sequence length="258" mass="27684">MLAAGRAAIVWSHPTGAFFEQGFAGRFARRTLPAVIGIPVLSGALATAAARADWWDFSVAAWVMTLTAVGGLALVVAMAAGRLAEDDRRLTELAIRDPLTGAYNRRHFLAQAEHAAARTRRYGEPAAIAVVDLDRFKQVNDDWGHAAGDEALVRVNRALRARLRSSDVLGRIGGDEFAALILHVTPAEASLVAAEMRAAVEQVGRELTAEGRRNRLGASVGIASLTGDVAVEDLLEVADQRMYDAKRLGQEVERSANH</sequence>
<evidence type="ECO:0000313" key="4">
    <source>
        <dbReference type="Proteomes" id="UP001147653"/>
    </source>
</evidence>
<dbReference type="FunFam" id="3.30.70.270:FF:000001">
    <property type="entry name" value="Diguanylate cyclase domain protein"/>
    <property type="match status" value="1"/>
</dbReference>
<dbReference type="SMART" id="SM00267">
    <property type="entry name" value="GGDEF"/>
    <property type="match status" value="1"/>
</dbReference>
<gene>
    <name evidence="3" type="ORF">OJ997_10840</name>
</gene>
<dbReference type="InterPro" id="IPR050469">
    <property type="entry name" value="Diguanylate_Cyclase"/>
</dbReference>
<evidence type="ECO:0000259" key="2">
    <source>
        <dbReference type="PROSITE" id="PS50887"/>
    </source>
</evidence>
<proteinExistence type="predicted"/>